<evidence type="ECO:0000256" key="1">
    <source>
        <dbReference type="ARBA" id="ARBA00005234"/>
    </source>
</evidence>
<evidence type="ECO:0000256" key="2">
    <source>
        <dbReference type="ARBA" id="ARBA00022670"/>
    </source>
</evidence>
<sequence>MQRKQEISEGKKKVEEIKKKPVPRAYTFENPKYRVGKVLLSSSELRRAGQYCMDLHNYYIHKLQDIIVAYKERHFLQLEGTEGIFTVAFSGLFDLFNLDALDFSLLQCFSLHMQQETRRRTRKKCGYIDPQMMTATLMTSDRAGLIRYMVRCMREHADKEHIVVTYNPGNHWLTLVINVKSKQVFYLDSRIPSDEWRKPKIRDYSLVISILDESLDRHLRAAEGYKEQCRVAFTHHTA</sequence>
<name>A0A2T7E5E8_9POAL</name>
<gene>
    <name evidence="5" type="ORF">GQ55_3G036500</name>
</gene>
<accession>A0A2T7E5E8</accession>
<proteinExistence type="inferred from homology"/>
<feature type="domain" description="Ubiquitin-like protease family profile" evidence="4">
    <location>
        <begin position="115"/>
        <end position="210"/>
    </location>
</feature>
<dbReference type="InterPro" id="IPR003653">
    <property type="entry name" value="Peptidase_C48_C"/>
</dbReference>
<evidence type="ECO:0000256" key="3">
    <source>
        <dbReference type="ARBA" id="ARBA00022801"/>
    </source>
</evidence>
<evidence type="ECO:0000313" key="6">
    <source>
        <dbReference type="Proteomes" id="UP000244336"/>
    </source>
</evidence>
<dbReference type="GO" id="GO:0008234">
    <property type="term" value="F:cysteine-type peptidase activity"/>
    <property type="evidence" value="ECO:0007669"/>
    <property type="project" value="InterPro"/>
</dbReference>
<evidence type="ECO:0000313" key="5">
    <source>
        <dbReference type="EMBL" id="PUZ63045.1"/>
    </source>
</evidence>
<dbReference type="GO" id="GO:0006508">
    <property type="term" value="P:proteolysis"/>
    <property type="evidence" value="ECO:0007669"/>
    <property type="project" value="UniProtKB-KW"/>
</dbReference>
<dbReference type="InterPro" id="IPR038765">
    <property type="entry name" value="Papain-like_cys_pep_sf"/>
</dbReference>
<dbReference type="SUPFAM" id="SSF54001">
    <property type="entry name" value="Cysteine proteinases"/>
    <property type="match status" value="1"/>
</dbReference>
<organism evidence="5 6">
    <name type="scientific">Panicum hallii var. hallii</name>
    <dbReference type="NCBI Taxonomy" id="1504633"/>
    <lineage>
        <taxon>Eukaryota</taxon>
        <taxon>Viridiplantae</taxon>
        <taxon>Streptophyta</taxon>
        <taxon>Embryophyta</taxon>
        <taxon>Tracheophyta</taxon>
        <taxon>Spermatophyta</taxon>
        <taxon>Magnoliopsida</taxon>
        <taxon>Liliopsida</taxon>
        <taxon>Poales</taxon>
        <taxon>Poaceae</taxon>
        <taxon>PACMAD clade</taxon>
        <taxon>Panicoideae</taxon>
        <taxon>Panicodae</taxon>
        <taxon>Paniceae</taxon>
        <taxon>Panicinae</taxon>
        <taxon>Panicum</taxon>
        <taxon>Panicum sect. Panicum</taxon>
    </lineage>
</organism>
<keyword evidence="2" id="KW-0645">Protease</keyword>
<dbReference type="PANTHER" id="PTHR33018">
    <property type="entry name" value="OS10G0338966 PROTEIN-RELATED"/>
    <property type="match status" value="1"/>
</dbReference>
<dbReference type="Pfam" id="PF02902">
    <property type="entry name" value="Peptidase_C48"/>
    <property type="match status" value="1"/>
</dbReference>
<dbReference type="AlphaFoldDB" id="A0A2T7E5E8"/>
<reference evidence="5 6" key="1">
    <citation type="submission" date="2018-04" db="EMBL/GenBank/DDBJ databases">
        <title>WGS assembly of Panicum hallii var. hallii HAL2.</title>
        <authorList>
            <person name="Lovell J."/>
            <person name="Jenkins J."/>
            <person name="Lowry D."/>
            <person name="Mamidi S."/>
            <person name="Sreedasyam A."/>
            <person name="Weng X."/>
            <person name="Barry K."/>
            <person name="Bonette J."/>
            <person name="Campitelli B."/>
            <person name="Daum C."/>
            <person name="Gordon S."/>
            <person name="Gould B."/>
            <person name="Lipzen A."/>
            <person name="MacQueen A."/>
            <person name="Palacio-Mejia J."/>
            <person name="Plott C."/>
            <person name="Shakirov E."/>
            <person name="Shu S."/>
            <person name="Yoshinaga Y."/>
            <person name="Zane M."/>
            <person name="Rokhsar D."/>
            <person name="Grimwood J."/>
            <person name="Schmutz J."/>
            <person name="Juenger T."/>
        </authorList>
    </citation>
    <scope>NUCLEOTIDE SEQUENCE [LARGE SCALE GENOMIC DNA]</scope>
    <source>
        <strain evidence="6">cv. HAL2</strain>
    </source>
</reference>
<comment type="similarity">
    <text evidence="1">Belongs to the peptidase C48 family.</text>
</comment>
<dbReference type="Proteomes" id="UP000244336">
    <property type="component" value="Chromosome 3"/>
</dbReference>
<dbReference type="PANTHER" id="PTHR33018:SF34">
    <property type="entry name" value="OS02G0472350 PROTEIN"/>
    <property type="match status" value="1"/>
</dbReference>
<dbReference type="OrthoDB" id="1899935at2759"/>
<dbReference type="EMBL" id="CM009751">
    <property type="protein sequence ID" value="PUZ63045.1"/>
    <property type="molecule type" value="Genomic_DNA"/>
</dbReference>
<dbReference type="Gene3D" id="3.40.395.10">
    <property type="entry name" value="Adenoviral Proteinase, Chain A"/>
    <property type="match status" value="1"/>
</dbReference>
<protein>
    <recommendedName>
        <fullName evidence="4">Ubiquitin-like protease family profile domain-containing protein</fullName>
    </recommendedName>
</protein>
<keyword evidence="3" id="KW-0378">Hydrolase</keyword>
<keyword evidence="6" id="KW-1185">Reference proteome</keyword>
<dbReference type="Gramene" id="PUZ63045">
    <property type="protein sequence ID" value="PUZ63045"/>
    <property type="gene ID" value="GQ55_3G036500"/>
</dbReference>
<dbReference type="STRING" id="1504633.A0A2T7E5E8"/>
<evidence type="ECO:0000259" key="4">
    <source>
        <dbReference type="Pfam" id="PF02902"/>
    </source>
</evidence>